<evidence type="ECO:0000256" key="3">
    <source>
        <dbReference type="ARBA" id="ARBA00005076"/>
    </source>
</evidence>
<dbReference type="InterPro" id="IPR011534">
    <property type="entry name" value="Asp_ADH_gamma-type"/>
</dbReference>
<feature type="active site" description="Acyl-thioester intermediate" evidence="17">
    <location>
        <position position="135"/>
    </location>
</feature>
<dbReference type="PANTHER" id="PTHR46278">
    <property type="entry name" value="DEHYDROGENASE, PUTATIVE-RELATED"/>
    <property type="match status" value="1"/>
</dbReference>
<dbReference type="OrthoDB" id="9022717at2"/>
<evidence type="ECO:0000256" key="9">
    <source>
        <dbReference type="ARBA" id="ARBA00022697"/>
    </source>
</evidence>
<dbReference type="AlphaFoldDB" id="Q8D2B1"/>
<evidence type="ECO:0000256" key="16">
    <source>
        <dbReference type="NCBIfam" id="TIGR01745"/>
    </source>
</evidence>
<keyword evidence="11" id="KW-0220">Diaminopimelate biosynthesis</keyword>
<dbReference type="GO" id="GO:0051287">
    <property type="term" value="F:NAD binding"/>
    <property type="evidence" value="ECO:0007669"/>
    <property type="project" value="InterPro"/>
</dbReference>
<dbReference type="InterPro" id="IPR012280">
    <property type="entry name" value="Semialdhyde_DH_dimer_dom"/>
</dbReference>
<keyword evidence="12" id="KW-0560">Oxidoreductase</keyword>
<evidence type="ECO:0000256" key="1">
    <source>
        <dbReference type="ARBA" id="ARBA00002492"/>
    </source>
</evidence>
<feature type="domain" description="Semialdehyde dehydrogenase NAD-binding" evidence="18">
    <location>
        <begin position="3"/>
        <end position="122"/>
    </location>
</feature>
<comment type="pathway">
    <text evidence="3">Amino-acid biosynthesis; L-lysine biosynthesis via DAP pathway; (S)-tetrahydrodipicolinate from L-aspartate: step 2/4.</text>
</comment>
<dbReference type="GO" id="GO:0019877">
    <property type="term" value="P:diaminopimelate biosynthetic process"/>
    <property type="evidence" value="ECO:0007669"/>
    <property type="project" value="UniProtKB-KW"/>
</dbReference>
<dbReference type="STRING" id="36870.gene:10368946"/>
<proteinExistence type="inferred from homology"/>
<name>Q8D2B1_WIGBR</name>
<dbReference type="Pfam" id="PF02774">
    <property type="entry name" value="Semialdhyde_dhC"/>
    <property type="match status" value="1"/>
</dbReference>
<feature type="active site" description="Proton acceptor" evidence="17">
    <location>
        <position position="274"/>
    </location>
</feature>
<dbReference type="InterPro" id="IPR000319">
    <property type="entry name" value="Asp-semialdehyde_DH_CS"/>
</dbReference>
<keyword evidence="14" id="KW-0486">Methionine biosynthesis</keyword>
<keyword evidence="9" id="KW-0791">Threonine biosynthesis</keyword>
<dbReference type="SUPFAM" id="SSF51735">
    <property type="entry name" value="NAD(P)-binding Rossmann-fold domains"/>
    <property type="match status" value="1"/>
</dbReference>
<keyword evidence="10" id="KW-0521">NADP</keyword>
<dbReference type="SUPFAM" id="SSF55347">
    <property type="entry name" value="Glyceraldehyde-3-phosphate dehydrogenase-like, C-terminal domain"/>
    <property type="match status" value="1"/>
</dbReference>
<dbReference type="HOGENOM" id="CLU_066397_0_0_6"/>
<comment type="subunit">
    <text evidence="6">Homodimer.</text>
</comment>
<evidence type="ECO:0000313" key="19">
    <source>
        <dbReference type="EMBL" id="BAC24589.1"/>
    </source>
</evidence>
<evidence type="ECO:0000256" key="5">
    <source>
        <dbReference type="ARBA" id="ARBA00010584"/>
    </source>
</evidence>
<dbReference type="NCBIfam" id="NF005144">
    <property type="entry name" value="PRK06598.1"/>
    <property type="match status" value="1"/>
</dbReference>
<evidence type="ECO:0000256" key="12">
    <source>
        <dbReference type="ARBA" id="ARBA00023002"/>
    </source>
</evidence>
<gene>
    <name evidence="19" type="primary">asd</name>
</gene>
<comment type="catalytic activity">
    <reaction evidence="15">
        <text>L-aspartate 4-semialdehyde + phosphate + NADP(+) = 4-phospho-L-aspartate + NADPH + H(+)</text>
        <dbReference type="Rhea" id="RHEA:24284"/>
        <dbReference type="ChEBI" id="CHEBI:15378"/>
        <dbReference type="ChEBI" id="CHEBI:43474"/>
        <dbReference type="ChEBI" id="CHEBI:57535"/>
        <dbReference type="ChEBI" id="CHEBI:57783"/>
        <dbReference type="ChEBI" id="CHEBI:58349"/>
        <dbReference type="ChEBI" id="CHEBI:537519"/>
        <dbReference type="EC" id="1.2.1.11"/>
    </reaction>
</comment>
<dbReference type="eggNOG" id="COG0136">
    <property type="taxonomic scope" value="Bacteria"/>
</dbReference>
<dbReference type="UniPathway" id="UPA00051">
    <property type="reaction ID" value="UER00464"/>
</dbReference>
<evidence type="ECO:0000256" key="10">
    <source>
        <dbReference type="ARBA" id="ARBA00022857"/>
    </source>
</evidence>
<evidence type="ECO:0000256" key="4">
    <source>
        <dbReference type="ARBA" id="ARBA00005097"/>
    </source>
</evidence>
<dbReference type="GO" id="GO:0004073">
    <property type="term" value="F:aspartate-semialdehyde dehydrogenase activity"/>
    <property type="evidence" value="ECO:0007669"/>
    <property type="project" value="UniProtKB-UniRule"/>
</dbReference>
<comment type="similarity">
    <text evidence="5">Belongs to the aspartate-semialdehyde dehydrogenase family.</text>
</comment>
<evidence type="ECO:0000259" key="18">
    <source>
        <dbReference type="SMART" id="SM00859"/>
    </source>
</evidence>
<accession>Q8D2B1</accession>
<dbReference type="GO" id="GO:0050661">
    <property type="term" value="F:NADP binding"/>
    <property type="evidence" value="ECO:0007669"/>
    <property type="project" value="InterPro"/>
</dbReference>
<dbReference type="PANTHER" id="PTHR46278:SF4">
    <property type="entry name" value="ASPARTATE-SEMIALDEHYDE DEHYDROGENASE"/>
    <property type="match status" value="1"/>
</dbReference>
<dbReference type="GO" id="GO:0009088">
    <property type="term" value="P:threonine biosynthetic process"/>
    <property type="evidence" value="ECO:0007669"/>
    <property type="project" value="UniProtKB-UniPathway"/>
</dbReference>
<dbReference type="EC" id="1.2.1.11" evidence="7 16"/>
<evidence type="ECO:0000256" key="14">
    <source>
        <dbReference type="ARBA" id="ARBA00023167"/>
    </source>
</evidence>
<evidence type="ECO:0000256" key="8">
    <source>
        <dbReference type="ARBA" id="ARBA00022605"/>
    </source>
</evidence>
<dbReference type="Gene3D" id="3.30.360.10">
    <property type="entry name" value="Dihydrodipicolinate Reductase, domain 2"/>
    <property type="match status" value="1"/>
</dbReference>
<dbReference type="GO" id="GO:0009089">
    <property type="term" value="P:lysine biosynthetic process via diaminopimelate"/>
    <property type="evidence" value="ECO:0007669"/>
    <property type="project" value="UniProtKB-UniRule"/>
</dbReference>
<dbReference type="InterPro" id="IPR000534">
    <property type="entry name" value="Semialdehyde_DH_NAD-bd"/>
</dbReference>
<dbReference type="EMBL" id="BA000021">
    <property type="protein sequence ID" value="BAC24589.1"/>
    <property type="molecule type" value="Genomic_DNA"/>
</dbReference>
<dbReference type="UniPathway" id="UPA00050">
    <property type="reaction ID" value="UER00463"/>
</dbReference>
<evidence type="ECO:0000256" key="7">
    <source>
        <dbReference type="ARBA" id="ARBA00013120"/>
    </source>
</evidence>
<protein>
    <recommendedName>
        <fullName evidence="7 16">Aspartate-semialdehyde dehydrogenase</fullName>
        <ecNumber evidence="7 16">1.2.1.11</ecNumber>
    </recommendedName>
</protein>
<evidence type="ECO:0000256" key="17">
    <source>
        <dbReference type="PIRSR" id="PIRSR000148-1"/>
    </source>
</evidence>
<evidence type="ECO:0000313" key="20">
    <source>
        <dbReference type="Proteomes" id="UP000000562"/>
    </source>
</evidence>
<dbReference type="GO" id="GO:0009086">
    <property type="term" value="P:methionine biosynthetic process"/>
    <property type="evidence" value="ECO:0007669"/>
    <property type="project" value="UniProtKB-KW"/>
</dbReference>
<dbReference type="PROSITE" id="PS01103">
    <property type="entry name" value="ASD"/>
    <property type="match status" value="1"/>
</dbReference>
<dbReference type="SMART" id="SM00859">
    <property type="entry name" value="Semialdhyde_dh"/>
    <property type="match status" value="1"/>
</dbReference>
<keyword evidence="13" id="KW-0457">Lysine biosynthesis</keyword>
<dbReference type="Proteomes" id="UP000000562">
    <property type="component" value="Chromosome"/>
</dbReference>
<dbReference type="NCBIfam" id="TIGR01745">
    <property type="entry name" value="asd_gamma"/>
    <property type="match status" value="1"/>
</dbReference>
<keyword evidence="20" id="KW-1185">Reference proteome</keyword>
<evidence type="ECO:0000256" key="6">
    <source>
        <dbReference type="ARBA" id="ARBA00011738"/>
    </source>
</evidence>
<reference evidence="19 20" key="1">
    <citation type="journal article" date="2002" name="Nat. Genet.">
        <title>Genome sequence of the endocellular obligate symbiont of tsetse flies, Wigglesworthia glossinidia.</title>
        <authorList>
            <person name="Akman L."/>
            <person name="Yamashita A."/>
            <person name="Watanabe H."/>
            <person name="Oshima K."/>
            <person name="Shiba T."/>
            <person name="Hattori M."/>
            <person name="Aksoy S."/>
        </authorList>
    </citation>
    <scope>NUCLEOTIDE SEQUENCE [LARGE SCALE GENOMIC DNA]</scope>
</reference>
<dbReference type="Gene3D" id="3.40.50.720">
    <property type="entry name" value="NAD(P)-binding Rossmann-like Domain"/>
    <property type="match status" value="1"/>
</dbReference>
<evidence type="ECO:0000256" key="13">
    <source>
        <dbReference type="ARBA" id="ARBA00023154"/>
    </source>
</evidence>
<dbReference type="PIRSF" id="PIRSF000148">
    <property type="entry name" value="ASA_dh"/>
    <property type="match status" value="1"/>
</dbReference>
<comment type="function">
    <text evidence="1">Catalyzes the NADPH-dependent formation of L-aspartate-semialdehyde (L-ASA) by the reductive dephosphorylation of L-aspartyl-4-phosphate.</text>
</comment>
<dbReference type="UniPathway" id="UPA00034">
    <property type="reaction ID" value="UER00016"/>
</dbReference>
<evidence type="ECO:0000256" key="15">
    <source>
        <dbReference type="ARBA" id="ARBA00047891"/>
    </source>
</evidence>
<dbReference type="Pfam" id="PF01118">
    <property type="entry name" value="Semialdhyde_dh"/>
    <property type="match status" value="1"/>
</dbReference>
<dbReference type="KEGG" id="wbr:asd"/>
<evidence type="ECO:0000256" key="2">
    <source>
        <dbReference type="ARBA" id="ARBA00005021"/>
    </source>
</evidence>
<comment type="pathway">
    <text evidence="4">Amino-acid biosynthesis; L-threonine biosynthesis; L-threonine from L-aspartate: step 2/5.</text>
</comment>
<dbReference type="GO" id="GO:0046983">
    <property type="term" value="F:protein dimerization activity"/>
    <property type="evidence" value="ECO:0007669"/>
    <property type="project" value="InterPro"/>
</dbReference>
<keyword evidence="8" id="KW-0028">Amino-acid biosynthesis</keyword>
<comment type="pathway">
    <text evidence="2">Amino-acid biosynthesis; L-methionine biosynthesis via de novo pathway; L-homoserine from L-aspartate: step 2/3.</text>
</comment>
<evidence type="ECO:0000256" key="11">
    <source>
        <dbReference type="ARBA" id="ARBA00022915"/>
    </source>
</evidence>
<dbReference type="InterPro" id="IPR036291">
    <property type="entry name" value="NAD(P)-bd_dom_sf"/>
</dbReference>
<organism evidence="19 20">
    <name type="scientific">Wigglesworthia glossinidia brevipalpis</name>
    <dbReference type="NCBI Taxonomy" id="36870"/>
    <lineage>
        <taxon>Bacteria</taxon>
        <taxon>Pseudomonadati</taxon>
        <taxon>Pseudomonadota</taxon>
        <taxon>Gammaproteobacteria</taxon>
        <taxon>Enterobacterales</taxon>
        <taxon>Erwiniaceae</taxon>
        <taxon>Wigglesworthia</taxon>
    </lineage>
</organism>
<sequence>MKYVGFVGWRGLVGSVLINRMQEKNNFCKIHPIFFSTSQYGKYVPIIKNKINFIYNAFDLDILIELDIIISCQGNDYTKIIHKKLRDLNWNGYWIDSASFLRMKSDSCIALDPINRKLILKKISQGCKNFIGGNCSVNLMLISLGRLFYEDLIEWISVSTYQAATGAGSKYVRKLLFQINKIHFHIKNELKDLNFNVLQVEKKIFSFSQKKKYLEFDPFVFAYNIIPWIGSKIKNSSQSSEEKKYQQEVNKILNLEKIIPIDSTCVRVGSLRSHSQLFTIKLKKNISLKEIKRILCENNIWVKIIPNDPFLTMKNLTPMKVSGSLNILIGRIRKLNIGKKYLSIFSIGDQLIWGAAEPLRLILLELI</sequence>
<dbReference type="GO" id="GO:0009097">
    <property type="term" value="P:isoleucine biosynthetic process"/>
    <property type="evidence" value="ECO:0007669"/>
    <property type="project" value="InterPro"/>
</dbReference>